<dbReference type="AlphaFoldDB" id="A0A2K3KAL2"/>
<dbReference type="EMBL" id="ASHM01090012">
    <property type="protein sequence ID" value="PNX63299.1"/>
    <property type="molecule type" value="Genomic_DNA"/>
</dbReference>
<gene>
    <name evidence="1" type="ORF">L195_g053435</name>
</gene>
<accession>A0A2K3KAL2</accession>
<dbReference type="PANTHER" id="PTHR14490:SF5">
    <property type="entry name" value="PROTEIN KRI1 HOMOLOG"/>
    <property type="match status" value="1"/>
</dbReference>
<protein>
    <submittedName>
        <fullName evidence="1">KRI1-like protein</fullName>
    </submittedName>
</protein>
<dbReference type="GO" id="GO:0030686">
    <property type="term" value="C:90S preribosome"/>
    <property type="evidence" value="ECO:0007669"/>
    <property type="project" value="TreeGrafter"/>
</dbReference>
<dbReference type="InterPro" id="IPR018034">
    <property type="entry name" value="Kri1"/>
</dbReference>
<reference evidence="1 2" key="2">
    <citation type="journal article" date="2017" name="Front. Plant Sci.">
        <title>Gene Classification and Mining of Molecular Markers Useful in Red Clover (Trifolium pratense) Breeding.</title>
        <authorList>
            <person name="Istvanek J."/>
            <person name="Dluhosova J."/>
            <person name="Dluhos P."/>
            <person name="Patkova L."/>
            <person name="Nedelnik J."/>
            <person name="Repkova J."/>
        </authorList>
    </citation>
    <scope>NUCLEOTIDE SEQUENCE [LARGE SCALE GENOMIC DNA]</scope>
    <source>
        <strain evidence="2">cv. Tatra</strain>
        <tissue evidence="1">Young leaves</tissue>
    </source>
</reference>
<sequence>MNDDSIPLSAAELEEEFDPEEYDRMMKKAFDEKYYINADDADPEF</sequence>
<organism evidence="1 2">
    <name type="scientific">Trifolium pratense</name>
    <name type="common">Red clover</name>
    <dbReference type="NCBI Taxonomy" id="57577"/>
    <lineage>
        <taxon>Eukaryota</taxon>
        <taxon>Viridiplantae</taxon>
        <taxon>Streptophyta</taxon>
        <taxon>Embryophyta</taxon>
        <taxon>Tracheophyta</taxon>
        <taxon>Spermatophyta</taxon>
        <taxon>Magnoliopsida</taxon>
        <taxon>eudicotyledons</taxon>
        <taxon>Gunneridae</taxon>
        <taxon>Pentapetalae</taxon>
        <taxon>rosids</taxon>
        <taxon>fabids</taxon>
        <taxon>Fabales</taxon>
        <taxon>Fabaceae</taxon>
        <taxon>Papilionoideae</taxon>
        <taxon>50 kb inversion clade</taxon>
        <taxon>NPAAA clade</taxon>
        <taxon>Hologalegina</taxon>
        <taxon>IRL clade</taxon>
        <taxon>Trifolieae</taxon>
        <taxon>Trifolium</taxon>
    </lineage>
</organism>
<dbReference type="GO" id="GO:0000447">
    <property type="term" value="P:endonucleolytic cleavage in ITS1 to separate SSU-rRNA from 5.8S rRNA and LSU-rRNA from tricistronic rRNA transcript (SSU-rRNA, 5.8S rRNA, LSU-rRNA)"/>
    <property type="evidence" value="ECO:0007669"/>
    <property type="project" value="TreeGrafter"/>
</dbReference>
<proteinExistence type="predicted"/>
<name>A0A2K3KAL2_TRIPR</name>
<dbReference type="Proteomes" id="UP000236291">
    <property type="component" value="Unassembled WGS sequence"/>
</dbReference>
<evidence type="ECO:0000313" key="1">
    <source>
        <dbReference type="EMBL" id="PNX63299.1"/>
    </source>
</evidence>
<dbReference type="GO" id="GO:0005730">
    <property type="term" value="C:nucleolus"/>
    <property type="evidence" value="ECO:0007669"/>
    <property type="project" value="TreeGrafter"/>
</dbReference>
<reference evidence="1 2" key="1">
    <citation type="journal article" date="2014" name="Am. J. Bot.">
        <title>Genome assembly and annotation for red clover (Trifolium pratense; Fabaceae).</title>
        <authorList>
            <person name="Istvanek J."/>
            <person name="Jaros M."/>
            <person name="Krenek A."/>
            <person name="Repkova J."/>
        </authorList>
    </citation>
    <scope>NUCLEOTIDE SEQUENCE [LARGE SCALE GENOMIC DNA]</scope>
    <source>
        <strain evidence="2">cv. Tatra</strain>
        <tissue evidence="1">Young leaves</tissue>
    </source>
</reference>
<evidence type="ECO:0000313" key="2">
    <source>
        <dbReference type="Proteomes" id="UP000236291"/>
    </source>
</evidence>
<dbReference type="Pfam" id="PF05178">
    <property type="entry name" value="Kri1"/>
    <property type="match status" value="1"/>
</dbReference>
<comment type="caution">
    <text evidence="1">The sequence shown here is derived from an EMBL/GenBank/DDBJ whole genome shotgun (WGS) entry which is preliminary data.</text>
</comment>
<dbReference type="PANTHER" id="PTHR14490">
    <property type="entry name" value="ZINC FINGER, ZZ TYPE"/>
    <property type="match status" value="1"/>
</dbReference>